<dbReference type="AlphaFoldDB" id="A0A5C1QMF2"/>
<organism evidence="15 16">
    <name type="scientific">Oceanispirochaeta crateris</name>
    <dbReference type="NCBI Taxonomy" id="2518645"/>
    <lineage>
        <taxon>Bacteria</taxon>
        <taxon>Pseudomonadati</taxon>
        <taxon>Spirochaetota</taxon>
        <taxon>Spirochaetia</taxon>
        <taxon>Spirochaetales</taxon>
        <taxon>Spirochaetaceae</taxon>
        <taxon>Oceanispirochaeta</taxon>
    </lineage>
</organism>
<dbReference type="Pfam" id="PF00593">
    <property type="entry name" value="TonB_dep_Rec_b-barrel"/>
    <property type="match status" value="1"/>
</dbReference>
<dbReference type="Proteomes" id="UP000324209">
    <property type="component" value="Chromosome"/>
</dbReference>
<dbReference type="GO" id="GO:0015344">
    <property type="term" value="F:siderophore uptake transmembrane transporter activity"/>
    <property type="evidence" value="ECO:0007669"/>
    <property type="project" value="TreeGrafter"/>
</dbReference>
<dbReference type="KEGG" id="ock:EXM22_12065"/>
<accession>A0A5C1QMF2</accession>
<evidence type="ECO:0000256" key="6">
    <source>
        <dbReference type="ARBA" id="ARBA00023077"/>
    </source>
</evidence>
<evidence type="ECO:0000259" key="14">
    <source>
        <dbReference type="Pfam" id="PF07715"/>
    </source>
</evidence>
<feature type="signal peptide" evidence="12">
    <location>
        <begin position="1"/>
        <end position="19"/>
    </location>
</feature>
<name>A0A5C1QMF2_9SPIO</name>
<comment type="subcellular location">
    <subcellularLocation>
        <location evidence="1 10">Cell outer membrane</location>
        <topology evidence="1 10">Multi-pass membrane protein</topology>
    </subcellularLocation>
</comment>
<feature type="domain" description="TonB-dependent receptor plug" evidence="14">
    <location>
        <begin position="43"/>
        <end position="146"/>
    </location>
</feature>
<evidence type="ECO:0000256" key="4">
    <source>
        <dbReference type="ARBA" id="ARBA00022692"/>
    </source>
</evidence>
<dbReference type="PROSITE" id="PS52016">
    <property type="entry name" value="TONB_DEPENDENT_REC_3"/>
    <property type="match status" value="1"/>
</dbReference>
<evidence type="ECO:0000256" key="12">
    <source>
        <dbReference type="SAM" id="SignalP"/>
    </source>
</evidence>
<dbReference type="RefSeq" id="WP_149486768.1">
    <property type="nucleotide sequence ID" value="NZ_CP036150.1"/>
</dbReference>
<reference evidence="15 16" key="1">
    <citation type="submission" date="2019-02" db="EMBL/GenBank/DDBJ databases">
        <title>Complete Genome Sequence and Methylome Analysis of free living Spirochaetas.</title>
        <authorList>
            <person name="Fomenkov A."/>
            <person name="Dubinina G."/>
            <person name="Leshcheva N."/>
            <person name="Mikheeva N."/>
            <person name="Grabovich M."/>
            <person name="Vincze T."/>
            <person name="Roberts R.J."/>
        </authorList>
    </citation>
    <scope>NUCLEOTIDE SEQUENCE [LARGE SCALE GENOMIC DNA]</scope>
    <source>
        <strain evidence="15 16">K2</strain>
    </source>
</reference>
<evidence type="ECO:0000256" key="7">
    <source>
        <dbReference type="ARBA" id="ARBA00023136"/>
    </source>
</evidence>
<dbReference type="InterPro" id="IPR000531">
    <property type="entry name" value="Beta-barrel_TonB"/>
</dbReference>
<evidence type="ECO:0000256" key="1">
    <source>
        <dbReference type="ARBA" id="ARBA00004571"/>
    </source>
</evidence>
<feature type="domain" description="TonB-dependent receptor-like beta-barrel" evidence="13">
    <location>
        <begin position="194"/>
        <end position="627"/>
    </location>
</feature>
<keyword evidence="4 10" id="KW-0812">Transmembrane</keyword>
<dbReference type="Gene3D" id="2.170.130.10">
    <property type="entry name" value="TonB-dependent receptor, plug domain"/>
    <property type="match status" value="1"/>
</dbReference>
<keyword evidence="2 10" id="KW-0813">Transport</keyword>
<dbReference type="InterPro" id="IPR012910">
    <property type="entry name" value="Plug_dom"/>
</dbReference>
<keyword evidence="16" id="KW-1185">Reference proteome</keyword>
<evidence type="ECO:0000256" key="11">
    <source>
        <dbReference type="RuleBase" id="RU003357"/>
    </source>
</evidence>
<evidence type="ECO:0000313" key="16">
    <source>
        <dbReference type="Proteomes" id="UP000324209"/>
    </source>
</evidence>
<evidence type="ECO:0000256" key="9">
    <source>
        <dbReference type="ARBA" id="ARBA00023237"/>
    </source>
</evidence>
<keyword evidence="3 10" id="KW-1134">Transmembrane beta strand</keyword>
<dbReference type="PANTHER" id="PTHR30069:SF29">
    <property type="entry name" value="HEMOGLOBIN AND HEMOGLOBIN-HAPTOGLOBIN-BINDING PROTEIN 1-RELATED"/>
    <property type="match status" value="1"/>
</dbReference>
<dbReference type="PANTHER" id="PTHR30069">
    <property type="entry name" value="TONB-DEPENDENT OUTER MEMBRANE RECEPTOR"/>
    <property type="match status" value="1"/>
</dbReference>
<evidence type="ECO:0000259" key="13">
    <source>
        <dbReference type="Pfam" id="PF00593"/>
    </source>
</evidence>
<evidence type="ECO:0000256" key="3">
    <source>
        <dbReference type="ARBA" id="ARBA00022452"/>
    </source>
</evidence>
<dbReference type="SUPFAM" id="SSF56935">
    <property type="entry name" value="Porins"/>
    <property type="match status" value="1"/>
</dbReference>
<evidence type="ECO:0000256" key="2">
    <source>
        <dbReference type="ARBA" id="ARBA00022448"/>
    </source>
</evidence>
<sequence>MKPCALLMIGMLLTHPLWAQESAESPQSEKIIITGERSQTDTASGQKTVIDKESWERMGARTVTEALQVSPGVTVNRSGTTLEPSTVSIRGSSGQQVLILVNGVPQNSGKGNAVNLNSFSLNDIEQIEVIRGGNSAVYGEGAFGGVINIITRQETSYIPEGGVYFSAGSFETYGAGGWIKGPLSPGGTLTGDLSLDGRYTGGEYDYPQAEGSQIRTNSQGEAFNGKAGLSWNRGGMDSSILTLEASLYRSSRGVPGIMEFLTPEAQMEESRESGSLGWVLKSPSYKKLTLDTEISVLHQSSSYENPAASIEDNNDNLSLRGRVDGSAIFEMDSWVLTPFLGTVLDLESLESTSLRSSNGTSLPGKAEQFSSALYARVEASNALISLTPALRWDQNKTEYKGWEVREDSKGSWSLTATLTPFPEEKISLKGNVGTAYHNPGFDDLFWSSGSFASGNPDLLPEESFNWDSGLYYSPWGGVELSIIYFQSHTENLIQWSPTAGGTWRPGNIGMVLSQGLENTLSWLIPLQQKSLSFIELKGNYTWMTVRDQTADSINKGNQLPYRPLHAADGSISFLRKNSSLTGSIHTMGYRFTNAANTKYLDSLLTFDAVFKTSLEKGFTFTAGVLNLGNLQYVDKLGYPVPGREWTITGGYNF</sequence>
<dbReference type="InterPro" id="IPR039426">
    <property type="entry name" value="TonB-dep_rcpt-like"/>
</dbReference>
<keyword evidence="9 10" id="KW-0998">Cell outer membrane</keyword>
<comment type="similarity">
    <text evidence="10 11">Belongs to the TonB-dependent receptor family.</text>
</comment>
<protein>
    <submittedName>
        <fullName evidence="15">TonB-dependent receptor</fullName>
    </submittedName>
</protein>
<proteinExistence type="inferred from homology"/>
<dbReference type="GO" id="GO:0044718">
    <property type="term" value="P:siderophore transmembrane transport"/>
    <property type="evidence" value="ECO:0007669"/>
    <property type="project" value="TreeGrafter"/>
</dbReference>
<keyword evidence="7 10" id="KW-0472">Membrane</keyword>
<evidence type="ECO:0000313" key="15">
    <source>
        <dbReference type="EMBL" id="QEN08687.1"/>
    </source>
</evidence>
<gene>
    <name evidence="15" type="ORF">EXM22_12065</name>
</gene>
<dbReference type="Gene3D" id="2.40.170.20">
    <property type="entry name" value="TonB-dependent receptor, beta-barrel domain"/>
    <property type="match status" value="1"/>
</dbReference>
<feature type="chain" id="PRO_5022702578" evidence="12">
    <location>
        <begin position="20"/>
        <end position="653"/>
    </location>
</feature>
<dbReference type="EMBL" id="CP036150">
    <property type="protein sequence ID" value="QEN08687.1"/>
    <property type="molecule type" value="Genomic_DNA"/>
</dbReference>
<keyword evidence="5 12" id="KW-0732">Signal</keyword>
<keyword evidence="8 15" id="KW-0675">Receptor</keyword>
<keyword evidence="6 11" id="KW-0798">TonB box</keyword>
<dbReference type="Pfam" id="PF07715">
    <property type="entry name" value="Plug"/>
    <property type="match status" value="1"/>
</dbReference>
<evidence type="ECO:0000256" key="10">
    <source>
        <dbReference type="PROSITE-ProRule" id="PRU01360"/>
    </source>
</evidence>
<evidence type="ECO:0000256" key="8">
    <source>
        <dbReference type="ARBA" id="ARBA00023170"/>
    </source>
</evidence>
<dbReference type="OrthoDB" id="101167at2"/>
<dbReference type="CDD" id="cd01347">
    <property type="entry name" value="ligand_gated_channel"/>
    <property type="match status" value="1"/>
</dbReference>
<dbReference type="GO" id="GO:0009279">
    <property type="term" value="C:cell outer membrane"/>
    <property type="evidence" value="ECO:0007669"/>
    <property type="project" value="UniProtKB-SubCell"/>
</dbReference>
<evidence type="ECO:0000256" key="5">
    <source>
        <dbReference type="ARBA" id="ARBA00022729"/>
    </source>
</evidence>
<dbReference type="InterPro" id="IPR036942">
    <property type="entry name" value="Beta-barrel_TonB_sf"/>
</dbReference>
<dbReference type="InterPro" id="IPR037066">
    <property type="entry name" value="Plug_dom_sf"/>
</dbReference>